<dbReference type="AlphaFoldDB" id="A0A0P8BHM8"/>
<dbReference type="InterPro" id="IPR002081">
    <property type="entry name" value="Cryptochrome/DNA_photolyase_1"/>
</dbReference>
<dbReference type="InterPro" id="IPR036134">
    <property type="entry name" value="Crypto/Photolyase_FAD-like_sf"/>
</dbReference>
<accession>A0A0P8BHM8</accession>
<dbReference type="GO" id="GO:0003904">
    <property type="term" value="F:deoxyribodipyrimidine photo-lyase activity"/>
    <property type="evidence" value="ECO:0007669"/>
    <property type="project" value="UniProtKB-EC"/>
</dbReference>
<dbReference type="PATRIC" id="fig|1653334.4.peg.3135"/>
<dbReference type="GO" id="GO:0003677">
    <property type="term" value="F:DNA binding"/>
    <property type="evidence" value="ECO:0007669"/>
    <property type="project" value="TreeGrafter"/>
</dbReference>
<evidence type="ECO:0000259" key="5">
    <source>
        <dbReference type="Pfam" id="PF03441"/>
    </source>
</evidence>
<dbReference type="Gene3D" id="1.25.40.80">
    <property type="match status" value="1"/>
</dbReference>
<proteinExistence type="predicted"/>
<gene>
    <name evidence="6" type="primary">phrB-3</name>
    <name evidence="6" type="ORF">HLUCCO17_17570</name>
</gene>
<dbReference type="PANTHER" id="PTHR11455">
    <property type="entry name" value="CRYPTOCHROME"/>
    <property type="match status" value="1"/>
</dbReference>
<feature type="domain" description="Cryptochrome/DNA photolyase FAD-binding" evidence="5">
    <location>
        <begin position="89"/>
        <end position="217"/>
    </location>
</feature>
<dbReference type="EMBL" id="LJSX01000047">
    <property type="protein sequence ID" value="KPQ08639.1"/>
    <property type="molecule type" value="Genomic_DNA"/>
</dbReference>
<keyword evidence="6" id="KW-0456">Lyase</keyword>
<dbReference type="Pfam" id="PF03441">
    <property type="entry name" value="FAD_binding_7"/>
    <property type="match status" value="1"/>
</dbReference>
<evidence type="ECO:0000256" key="1">
    <source>
        <dbReference type="ARBA" id="ARBA00022630"/>
    </source>
</evidence>
<feature type="binding site" evidence="3">
    <location>
        <begin position="193"/>
        <end position="195"/>
    </location>
    <ligand>
        <name>FAD</name>
        <dbReference type="ChEBI" id="CHEBI:57692"/>
    </ligand>
</feature>
<dbReference type="InterPro" id="IPR005101">
    <property type="entry name" value="Cryptochr/Photolyase_FAD-bd"/>
</dbReference>
<keyword evidence="2 3" id="KW-0274">FAD</keyword>
<dbReference type="STRING" id="1653334.GA0071312_0243"/>
<evidence type="ECO:0000256" key="3">
    <source>
        <dbReference type="PIRSR" id="PIRSR602081-1"/>
    </source>
</evidence>
<sequence>MSHFVSDAVTDAETAPLPESTREAALARLDAFLPRAGKAYAAARNTDPGPENRDNVSMLSPFLRHRLIGEDEVVARVLSQHSFAASEKFVQEVFWRTYWKGWLELRPAIYTRYHEGLAQARTAQHADPRLDAAIRAATSGETGIEGFDDWARELVATGYLHNHARMWFASIWIFTLKLPWELGADFFMRHLLDGDPASNTLSWRWVAGIQTRGKTYLARRDNIERFTQGRFSPDGLSPTAEPLDDAPPPAPQGAPRGDDPPTGKVALLITEEDCRPETLALGTAEVTAIGTVQASEGRSPGMVDDKVHRFTHDALADALARAKAHYSAPGAAFAFTAASLTELAREAGSDTIVTAHAPIGPARSRLDALEPELREAGLRLVRVLRPLDKAAWPHATRGFFPFREKIPQLIGEFGLV</sequence>
<feature type="region of interest" description="Disordered" evidence="4">
    <location>
        <begin position="1"/>
        <end position="20"/>
    </location>
</feature>
<dbReference type="GO" id="GO:0071949">
    <property type="term" value="F:FAD binding"/>
    <property type="evidence" value="ECO:0007669"/>
    <property type="project" value="TreeGrafter"/>
</dbReference>
<feature type="region of interest" description="Disordered" evidence="4">
    <location>
        <begin position="228"/>
        <end position="263"/>
    </location>
</feature>
<reference evidence="6 7" key="1">
    <citation type="submission" date="2015-09" db="EMBL/GenBank/DDBJ databases">
        <title>Identification and resolution of microdiversity through metagenomic sequencing of parallel consortia.</title>
        <authorList>
            <person name="Nelson W.C."/>
            <person name="Romine M.F."/>
            <person name="Lindemann S.R."/>
        </authorList>
    </citation>
    <scope>NUCLEOTIDE SEQUENCE [LARGE SCALE GENOMIC DNA]</scope>
    <source>
        <strain evidence="6">HL-109</strain>
    </source>
</reference>
<dbReference type="SUPFAM" id="SSF48173">
    <property type="entry name" value="Cryptochrome/photolyase FAD-binding domain"/>
    <property type="match status" value="1"/>
</dbReference>
<feature type="binding site" evidence="3">
    <location>
        <position position="40"/>
    </location>
    <ligand>
        <name>FAD</name>
        <dbReference type="ChEBI" id="CHEBI:57692"/>
    </ligand>
</feature>
<protein>
    <submittedName>
        <fullName evidence="6">Deoxyribodipyrimidine photo-lyase</fullName>
        <ecNumber evidence="6">4.1.99.3</ecNumber>
    </submittedName>
</protein>
<dbReference type="Proteomes" id="UP000050497">
    <property type="component" value="Unassembled WGS sequence"/>
</dbReference>
<evidence type="ECO:0000313" key="6">
    <source>
        <dbReference type="EMBL" id="KPQ08639.1"/>
    </source>
</evidence>
<evidence type="ECO:0000256" key="4">
    <source>
        <dbReference type="SAM" id="MobiDB-lite"/>
    </source>
</evidence>
<organism evidence="6 7">
    <name type="scientific">Saliniramus fredricksonii</name>
    <dbReference type="NCBI Taxonomy" id="1653334"/>
    <lineage>
        <taxon>Bacteria</taxon>
        <taxon>Pseudomonadati</taxon>
        <taxon>Pseudomonadota</taxon>
        <taxon>Alphaproteobacteria</taxon>
        <taxon>Hyphomicrobiales</taxon>
        <taxon>Salinarimonadaceae</taxon>
        <taxon>Saliniramus</taxon>
    </lineage>
</organism>
<evidence type="ECO:0000313" key="7">
    <source>
        <dbReference type="Proteomes" id="UP000050497"/>
    </source>
</evidence>
<name>A0A0P8BHM8_9HYPH</name>
<comment type="cofactor">
    <cofactor evidence="3">
        <name>FAD</name>
        <dbReference type="ChEBI" id="CHEBI:57692"/>
    </cofactor>
    <text evidence="3">Binds 1 FAD per subunit.</text>
</comment>
<keyword evidence="1 3" id="KW-0285">Flavoprotein</keyword>
<comment type="caution">
    <text evidence="6">The sequence shown here is derived from an EMBL/GenBank/DDBJ whole genome shotgun (WGS) entry which is preliminary data.</text>
</comment>
<feature type="binding site" evidence="3">
    <location>
        <position position="89"/>
    </location>
    <ligand>
        <name>FAD</name>
        <dbReference type="ChEBI" id="CHEBI:57692"/>
    </ligand>
</feature>
<dbReference type="Gene3D" id="1.10.579.10">
    <property type="entry name" value="DNA Cyclobutane Dipyrimidine Photolyase, subunit A, domain 3"/>
    <property type="match status" value="1"/>
</dbReference>
<evidence type="ECO:0000256" key="2">
    <source>
        <dbReference type="ARBA" id="ARBA00022827"/>
    </source>
</evidence>
<dbReference type="EC" id="4.1.99.3" evidence="6"/>
<dbReference type="PANTHER" id="PTHR11455:SF9">
    <property type="entry name" value="CRYPTOCHROME CIRCADIAN CLOCK 5 ISOFORM X1"/>
    <property type="match status" value="1"/>
</dbReference>